<comment type="subcellular location">
    <subcellularLocation>
        <location evidence="1">Cell projection</location>
        <location evidence="1">Cilium</location>
    </subcellularLocation>
    <subcellularLocation>
        <location evidence="2">Cytoplasm</location>
    </subcellularLocation>
</comment>
<feature type="region of interest" description="Disordered" evidence="7">
    <location>
        <begin position="2401"/>
        <end position="2426"/>
    </location>
</feature>
<sequence>MKAVQFQQLISKLRKQKVLAKEDKPRRMTPSVFKQEMMQSSEERLNNITEVHLPLRLEAPEGNTTYCMLSPVKPDRPIFQPYPSELVFQNFIPLQTYCLPLLLLNNDQVAHPVKLEKDISEQFYVAGPETGRSKIAPGMTASFMVFFTPQESKDYSHRLICVSPRECFEIPIRAIGPRAILDFKDEIHLPTCLVKASTEKTHFVCNIGNCKANFKLHTKSPFSVTPSTDILDVGEGIQVTVIFQPMNVGQFQEDLILQYDTGEDVHISLFGTSEELNICLQPEPVNLKKTYTSLTSSQTVSLTNCSDIPLKYHWTVSPSQAKDDLSFFRENSVLQQKEQKRDENMCRPSRCESDPTAIHHPLLLSQSLQESKSHAAEDCPPTLSLSGITLEPVMGELWPNTTANFLIVFKPEEAKVYQHTVYCNVTGKQSPLPLRIKGEGLGPKLKLNYNLMDIRNVFIGDTDHYELQMTNKGLIDAPFKFSRPKTTFGLCFSIRPKEGVIPPGICQAVEITFHSRTLGSFSEDLVLTVTGQPQTQILTFRGCVIGPTFHFNVYELNFGDVAFGFPSTQTCTLFNTSFVPMTFALHVMGDGLGPRSITSTKQVSDLSPKSWQGYPTWDRCLRPVEFTVSPTTGTVDAMSDISIKVTLCSNTVKKYELALAVDVEGVGEEIMILPLNARCVVPGIEVEPAILDFQRCYLGLPYERNMRLINSSNLPVCYGVLDQEMEGSTPVLFGSSMPRGILLAGSSKEIPVSIVACALGRIQNSLHIAVFGSLQQPLEVLLSCVGQGPIVYVPISHLKFGSIPVLTDTTRTLHLLNQSPIPAHFNISLIHEQSYWRVHPSEGVVPPESQMELKIVANLKDTLHFTDKMEVSIRDNRTHSVSLSATGTGTTIVSNKPFGPNLDLGTHFYFVPYEYKFKLTNRGLRHHRMFWKIGGFLASPKQQINFSGRTALPPISFSMQRNSVRRKPTPSTNREKNVFSLSPACVDLSPGCSVDMVLTASADSPKIFHERLVCDSIIGGHGCQQTIMSVEAMCRFVAPSLNISSEHLNFCVKKVKGKSLLPVYEKLVLQNASSLPLSMELILPKHFFLCQTPGEHSSTSTKVLVLEDKGQSEFWVCFDPSFCTDFMHRIVDETLTINYLDLPQQECVKLYAEVYFPNVQFSSTIVDFGCLQNCSEIKRRITMTNCFQLPVCYNWVFMEYPKRRHRRKSEVAKVSFKHRASETESSPLPVCLSPEADDQSSILHPVNVEEVFDILPVCGVLQPQEEQLVTFSFFGHENIRREVVAQCYVEDGPTYEIQLRGEASAISYSLQSSHLDFGSQLFHCVSEVEMCVRNTGKVDFDFNVTYFPNAKENEGVDKGEVLIKADDEDRDAQQLKGNGEQHERLKIRPGWPVIIPSVGNISAGSEKHLRVLYLPGIPEVFKKQFQLQVAFLPPQEVTLTGVGVFPRIQLNLPRNLSEQCYRDVVQQAQETVKAQRVSQELTLGGGAGQQPNHGPMSEELIQVEVERLLVKDNAHVPYRPWELSDSQSSLSQWQDLHNFKLPPYVLDFGVVFPGKIFSQTVNILNNGKIPVSFRAYHKHLAGTGFTVEFKNIRNLPSGENHTFTITFDYLSAKGKMGQTSIILPIQLTDGPVVQVELCANITLPAVTISTDLLLFDKVQCGMCQIQKMQLKNCEAVQCHWRITEEIKPVKKHQQKPPSVFQMFPSCGVLDPDKSVTVHVKFYPIEGGSYSRRLVVYVADSTEQVFITAKGQAEESLLKFCPSVLELVPCLPFSTESKSEVTVKNTSSFPIEFYSLEFDTQYIKEEEILRAIPEYDENNMLLLPPRAPGVGLPVELNEYCSRLKDNELNEVIEDDESKKSGTVKDEEKSDDFFFSKLTKEGISLGKLELTPMVRAIARYMDLDLSLEGQTVQHRGIAIIVYGAPMTDKHNLAVALANHYGTACLSIDGVVTDAIQNGTSPVRQLYDTALAEYEQKWGPEAAKFTEEKMQTKHAAYPDNSVQRATPVQRVTPVGTVEVPLDHTEKHHPRNPSSFYHQKSEFSARESNVKGNLQPFRFFPSESQVSEILLERFQLNDCQRGVVISGLESIYTHSLPSSLQAVLKAFCNRKHIYVVYLYDTFDALTIREGLQRQAEEALQKEMAEREERWFWELDQEMFDALPDDQKADITQRHLQTLRLKKQRRELEQKAKEEEERRLQEEILKSKEKEKKKKKKDEKLETAEVPKTKNSVELKQCPADERRIEFEKFDQIHTMLDQILQQWDRAQSLLLDSRHAEENMPGSDESITEKRYSHVSKRTKKGPMKAVQRAPDSIPHIVTHVTQSGSSSCTDLLNNSILPSLEEIEDDLGLGPNGSLVAPPTTLSVVAFPKYREQLKVNQTCFTFQNPFECDEDYVKKDLEESSHKKYSQERAAKRHKDYKTKDKKGKDAQTPTRKHFKTIKLRSSESLTTYRWVVPAGGEVLLKIWFYSESLGVFEQVFNFETVGNRNLYQLKCKGICTYPSISTDYKIVFAHSNKVPQEKEGLQKTYIIKPGYFEFGPLLCSKTRDRYKKNTYPENSERLDICNDSGMEAEVTFSFQQDTQGTTYLLDPSTMTLSPGQKEVLTVYAYPTKQGQIKDSIICSIKDNPEPVAIQISCWGVRPELELDSTHLNFGKILLHKKESRGIMMVNKTVLPLSWMLQGLETLGDEFIVLQDQGVIQPNSCCPLCLQFKARKPVLVKKILRLEVYDVEKIIGILHTENLTIHAEAYDVDLKIEPAASLDFGILRAFEESKHQLKLTNKGKYDLAFKFTIRPPNPKLNTTESMFSVAPPTGTLSARGKLAAAVVSCKPDKEVNLKEEPIIICQIIEPSIKGGETIASIDIKISLQSVFSRYKITPACDIDFGPMAYGSDKTQSFTIDNHGLFPFHFTLTRIFSEFSNHIKVGGRSRVPARDCGSSKSISGTLEAKQDHHRESGSRDASLNLGIFCLSPCSGNVQPATQQQISVVCLADQLGIWNQGLLIDIAGRDLSEQPDGIAYRLLAEVCKPGIVIDPEYIFEEHYLCQNSDQLSSEQFANAEGIFVMDEKKFCFNKILVGKTSKARFKLINNNKVPCTINLAIKNSGSKAPRQVFDLSATTLNILNQSHTYAVVTFTPLAIRPYSAAVEITTKGLSRSKHTSVNQTVEFQLSGEGTLPSVCVLRPARGGRGSKGEPVMQFRRSLVGRRHALPLVLLNDGDIEAQVQIVLVDEHGVFTIKPPPGDTKSTVQCEPLQQPPPSDIGSHVPEGQMVHKATVRLNVNEEKSFAVSFCSNESVRVDTSMAVQVKDNQYSNTIVHVMAETYQEMVSLDNISSSPQDEEDEAEGLCEVLHFGDCYIDCKYQESFTMTNHSKNQVVKFEWPSSEPNVTFSPEVGHLHAMCSKEVTVTFWSRQPLTLKQQMTCKISEVEFKQPIEEVADWDDRHRTATWQSASDRVLKESRQLDSKKVIETNPEPLCSVIEGSQWSLDLEIRAICDYSKFSCCSSSNIQFKDTVLFQTELHQLQIINEGNVEVDFSWQVQMDSCSEVTDLKEEECVSLVTDGSWSSHPDNSSDRPSSNRSNAVSPLMGNPELAPFTVEPRIGTIDPGVTQTFNVCFSPVEVSQFQGRLLCSIPNLENGNQPPCITVCGKSLLPDIHFDLKDSDYMSSSRHSPKFNQPLDPSTRVLEFKSLGLSAPITRSFNVINPTKTAYSYKWRCYDKASSSFRCLNSFGTIPPGVKVEMCFEYVAEHQGSVESLWSFLIENKSLSFPFLFVGTYREPCIYLDKPYLDFGDVIVGHMLEQTIDLVNAEEEPFDFSVLPVSLVTEDHQGRLSLKPMDGIVMPKNRLPLLVSFTPSSKGYINFKPILKVKRKSEPLSFNVKADCFSMPVSVQIQEPDGNLRELFPNQEDTLDFGKVGISELSTYNFLVFNLSRFRLEASFELTGLGEKLQQLKVNPLNGVIQIGKELKVSVVFSPKSVCNLRGVKLIVRVKPGPTYTLSIKGRAVAPSLDFSFTKFNFGMCFLFCPGMVPPSHTLLIHNKDSTEVSVQCQFQNTSIFKVDFQPDILRPGGIMAVPITFCPQKTCRYSGKLLFVLDSSDTKQVEVEGEGIELKLEVVDFRQKKMKLGCLTLGEKVNKQVVLANDSLLDLSFDLILNSDPNLDPKDLSVSPLGEMKLKSCGGSCKLQIQFSPQQHIAPFSVTLQAEFKGFFHHLLTIEGCCKGVDVNLDCSQVSFGAMVQNCQTNRRIVMMNSSDTTVRFHWQTQDFPAELSVTPVKGYICPGKDFPFEVTFTPVKLSDDIRYENLSCFIDGSPLIKLTVTGSCVPPSISKEVINFTCRVRSSQTQTLSVTNPTCESCNVTLVIKGEQWSAAHFMTFEPNQSKTFDVTYKPLSMTTDGNKHLGSVFFSFPGGRGILFNLQGSAFAPKAEDLISQEVSAKTQNSVLLQVNNWLTRLQRFSVLLEVVKPDKPDLTVFLLGNKSIEVPALAKMDYKMFFNAYREGEYTTKATFRNETTGEFLFYLINFKVGSPGVLATINLETPVRKVACGVVHVENPLNRATSFTTECKCTDIKAPPQQIVPGQSKGSLNFEYLPLHVGESTVRLTLCSSDLGQFHYNLLLKALSPPPEETVYFQTVLGSSNSSFVHFTNYSQSATKYICRSDCPDFIVEKNLSVLPGFPSGSEVKVDVRFEPHQLGEVRGKLTLNSDIGGEYIFPLHGVCTFPRPQGPYNIKGGSNVSIPFKNVFLKTTTFSLKVDNPCFTVKEMENIPPKKSHNIVVSFEVPSGGHPGPWFGKLTVCRQNPEARSNAISWVFYLKGQRPHSS</sequence>
<evidence type="ECO:0000259" key="9">
    <source>
        <dbReference type="Pfam" id="PF22544"/>
    </source>
</evidence>
<feature type="coiled-coil region" evidence="6">
    <location>
        <begin position="2171"/>
        <end position="2213"/>
    </location>
</feature>
<keyword evidence="5" id="KW-0966">Cell projection</keyword>
<feature type="domain" description="Hydin adenylate kinase-like" evidence="8">
    <location>
        <begin position="1916"/>
        <end position="1988"/>
    </location>
</feature>
<protein>
    <submittedName>
        <fullName evidence="10">HYDIN axonemal central pair apparatus protein</fullName>
    </submittedName>
</protein>
<dbReference type="GO" id="GO:1904158">
    <property type="term" value="P:axonemal central apparatus assembly"/>
    <property type="evidence" value="ECO:0007669"/>
    <property type="project" value="TreeGrafter"/>
</dbReference>
<dbReference type="STRING" id="8081.ENSPREP00000001099"/>
<dbReference type="OMA" id="PCEWFVQ"/>
<dbReference type="Pfam" id="PF17213">
    <property type="entry name" value="Hydin_ADK"/>
    <property type="match status" value="1"/>
</dbReference>
<feature type="domain" description="HYDIN/VesB/CFA65-like Ig-like" evidence="9">
    <location>
        <begin position="3996"/>
        <end position="4095"/>
    </location>
</feature>
<dbReference type="PANTHER" id="PTHR23053:SF0">
    <property type="entry name" value="HYDROCEPHALUS-INDUCING PROTEIN HOMOLOG"/>
    <property type="match status" value="1"/>
</dbReference>
<dbReference type="PANTHER" id="PTHR23053">
    <property type="entry name" value="DLEC1 DELETED IN LUNG AND ESOPHAGEAL CANCER 1"/>
    <property type="match status" value="1"/>
</dbReference>
<evidence type="ECO:0000256" key="7">
    <source>
        <dbReference type="SAM" id="MobiDB-lite"/>
    </source>
</evidence>
<dbReference type="GO" id="GO:0005930">
    <property type="term" value="C:axoneme"/>
    <property type="evidence" value="ECO:0007669"/>
    <property type="project" value="TreeGrafter"/>
</dbReference>
<proteinExistence type="predicted"/>
<reference evidence="10" key="2">
    <citation type="submission" date="2025-08" db="UniProtKB">
        <authorList>
            <consortium name="Ensembl"/>
        </authorList>
    </citation>
    <scope>IDENTIFICATION</scope>
    <source>
        <strain evidence="10">Guanapo</strain>
    </source>
</reference>
<dbReference type="RefSeq" id="XP_008409887.1">
    <property type="nucleotide sequence ID" value="XM_008411665.1"/>
</dbReference>
<feature type="compositionally biased region" description="Low complexity" evidence="7">
    <location>
        <begin position="3555"/>
        <end position="3570"/>
    </location>
</feature>
<keyword evidence="3" id="KW-0963">Cytoplasm</keyword>
<dbReference type="Ensembl" id="ENSPRET00000001139.1">
    <property type="protein sequence ID" value="ENSPREP00000001099.1"/>
    <property type="gene ID" value="ENSPREG00000000849.1"/>
</dbReference>
<keyword evidence="6" id="KW-0175">Coiled coil</keyword>
<dbReference type="InterPro" id="IPR033768">
    <property type="entry name" value="Hydin_ADK"/>
</dbReference>
<feature type="domain" description="HYDIN/VesB/CFA65-like Ig-like" evidence="9">
    <location>
        <begin position="443"/>
        <end position="543"/>
    </location>
</feature>
<evidence type="ECO:0000256" key="3">
    <source>
        <dbReference type="ARBA" id="ARBA00022490"/>
    </source>
</evidence>
<evidence type="ECO:0000256" key="4">
    <source>
        <dbReference type="ARBA" id="ARBA00023069"/>
    </source>
</evidence>
<keyword evidence="11" id="KW-1185">Reference proteome</keyword>
<feature type="region of interest" description="Disordered" evidence="7">
    <location>
        <begin position="2274"/>
        <end position="2305"/>
    </location>
</feature>
<evidence type="ECO:0000256" key="2">
    <source>
        <dbReference type="ARBA" id="ARBA00004496"/>
    </source>
</evidence>
<dbReference type="InterPro" id="IPR027417">
    <property type="entry name" value="P-loop_NTPase"/>
</dbReference>
<feature type="compositionally biased region" description="Basic residues" evidence="7">
    <location>
        <begin position="2409"/>
        <end position="2420"/>
    </location>
</feature>
<reference evidence="10" key="3">
    <citation type="submission" date="2025-09" db="UniProtKB">
        <authorList>
            <consortium name="Ensembl"/>
        </authorList>
    </citation>
    <scope>IDENTIFICATION</scope>
    <source>
        <strain evidence="10">Guanapo</strain>
    </source>
</reference>
<feature type="region of interest" description="Disordered" evidence="7">
    <location>
        <begin position="2927"/>
        <end position="2951"/>
    </location>
</feature>
<dbReference type="Gene3D" id="3.40.50.300">
    <property type="entry name" value="P-loop containing nucleotide triphosphate hydrolases"/>
    <property type="match status" value="1"/>
</dbReference>
<evidence type="ECO:0000313" key="11">
    <source>
        <dbReference type="Proteomes" id="UP000242638"/>
    </source>
</evidence>
<dbReference type="InterPro" id="IPR013783">
    <property type="entry name" value="Ig-like_fold"/>
</dbReference>
<dbReference type="KEGG" id="pret:103466222"/>
<feature type="compositionally biased region" description="Basic and acidic residues" evidence="7">
    <location>
        <begin position="2941"/>
        <end position="2951"/>
    </location>
</feature>
<evidence type="ECO:0000256" key="5">
    <source>
        <dbReference type="ARBA" id="ARBA00023273"/>
    </source>
</evidence>
<accession>A0A3P9MV17</accession>
<evidence type="ECO:0000259" key="8">
    <source>
        <dbReference type="Pfam" id="PF17213"/>
    </source>
</evidence>
<evidence type="ECO:0000313" key="10">
    <source>
        <dbReference type="Ensembl" id="ENSPREP00000001099.1"/>
    </source>
</evidence>
<organism evidence="10 11">
    <name type="scientific">Poecilia reticulata</name>
    <name type="common">Guppy</name>
    <name type="synonym">Acanthophacelus reticulatus</name>
    <dbReference type="NCBI Taxonomy" id="8081"/>
    <lineage>
        <taxon>Eukaryota</taxon>
        <taxon>Metazoa</taxon>
        <taxon>Chordata</taxon>
        <taxon>Craniata</taxon>
        <taxon>Vertebrata</taxon>
        <taxon>Euteleostomi</taxon>
        <taxon>Actinopterygii</taxon>
        <taxon>Neopterygii</taxon>
        <taxon>Teleostei</taxon>
        <taxon>Neoteleostei</taxon>
        <taxon>Acanthomorphata</taxon>
        <taxon>Ovalentaria</taxon>
        <taxon>Atherinomorphae</taxon>
        <taxon>Cyprinodontiformes</taxon>
        <taxon>Poeciliidae</taxon>
        <taxon>Poeciliinae</taxon>
        <taxon>Poecilia</taxon>
    </lineage>
</organism>
<dbReference type="Pfam" id="PF22544">
    <property type="entry name" value="HYDIN_VesB_CFA65-like_Ig"/>
    <property type="match status" value="3"/>
</dbReference>
<dbReference type="GeneID" id="103466222"/>
<feature type="domain" description="HYDIN/VesB/CFA65-like Ig-like" evidence="9">
    <location>
        <begin position="179"/>
        <end position="271"/>
    </location>
</feature>
<dbReference type="InterPro" id="IPR033305">
    <property type="entry name" value="Hydin-like"/>
</dbReference>
<dbReference type="CTD" id="54768"/>
<feature type="region of interest" description="Disordered" evidence="7">
    <location>
        <begin position="3551"/>
        <end position="3575"/>
    </location>
</feature>
<keyword evidence="4" id="KW-0969">Cilium</keyword>
<reference evidence="11" key="1">
    <citation type="submission" date="2013-11" db="EMBL/GenBank/DDBJ databases">
        <title>The genomic landscape of the Guanapo guppy.</title>
        <authorList>
            <person name="Kuenstner A."/>
            <person name="Dreyer C."/>
        </authorList>
    </citation>
    <scope>NUCLEOTIDE SEQUENCE</scope>
    <source>
        <strain evidence="11">Guanapo</strain>
    </source>
</reference>
<dbReference type="InterPro" id="IPR053879">
    <property type="entry name" value="HYDIN_VesB_CFA65-like_Ig"/>
</dbReference>
<name>A0A3P9MV17_POERE</name>
<dbReference type="OrthoDB" id="442692at2759"/>
<evidence type="ECO:0000256" key="6">
    <source>
        <dbReference type="SAM" id="Coils"/>
    </source>
</evidence>
<dbReference type="GO" id="GO:0003341">
    <property type="term" value="P:cilium movement"/>
    <property type="evidence" value="ECO:0007669"/>
    <property type="project" value="TreeGrafter"/>
</dbReference>
<dbReference type="Gene3D" id="2.60.40.10">
    <property type="entry name" value="Immunoglobulins"/>
    <property type="match status" value="25"/>
</dbReference>
<feature type="compositionally biased region" description="Basic residues" evidence="7">
    <location>
        <begin position="2289"/>
        <end position="2299"/>
    </location>
</feature>
<dbReference type="Proteomes" id="UP000242638">
    <property type="component" value="Unassembled WGS sequence"/>
</dbReference>
<evidence type="ECO:0000256" key="1">
    <source>
        <dbReference type="ARBA" id="ARBA00004138"/>
    </source>
</evidence>
<dbReference type="GeneTree" id="ENSGT00940000163228"/>